<dbReference type="AlphaFoldDB" id="A0A7R9IKB6"/>
<name>A0A7R9IKB6_9NEOP</name>
<organism evidence="1">
    <name type="scientific">Timema tahoe</name>
    <dbReference type="NCBI Taxonomy" id="61484"/>
    <lineage>
        <taxon>Eukaryota</taxon>
        <taxon>Metazoa</taxon>
        <taxon>Ecdysozoa</taxon>
        <taxon>Arthropoda</taxon>
        <taxon>Hexapoda</taxon>
        <taxon>Insecta</taxon>
        <taxon>Pterygota</taxon>
        <taxon>Neoptera</taxon>
        <taxon>Polyneoptera</taxon>
        <taxon>Phasmatodea</taxon>
        <taxon>Timematodea</taxon>
        <taxon>Timematoidea</taxon>
        <taxon>Timematidae</taxon>
        <taxon>Timema</taxon>
    </lineage>
</organism>
<evidence type="ECO:0000313" key="1">
    <source>
        <dbReference type="EMBL" id="CAD7459766.1"/>
    </source>
</evidence>
<gene>
    <name evidence="1" type="ORF">TTEB3V08_LOCUS7714</name>
</gene>
<protein>
    <submittedName>
        <fullName evidence="1">Uncharacterized protein</fullName>
    </submittedName>
</protein>
<dbReference type="InterPro" id="IPR051367">
    <property type="entry name" value="mRNA_TranslReg/HistoneTransl"/>
</dbReference>
<dbReference type="GO" id="GO:0008494">
    <property type="term" value="F:translation activator activity"/>
    <property type="evidence" value="ECO:0007669"/>
    <property type="project" value="TreeGrafter"/>
</dbReference>
<dbReference type="EMBL" id="OE003120">
    <property type="protein sequence ID" value="CAD7459766.1"/>
    <property type="molecule type" value="Genomic_DNA"/>
</dbReference>
<reference evidence="1" key="1">
    <citation type="submission" date="2020-11" db="EMBL/GenBank/DDBJ databases">
        <authorList>
            <person name="Tran Van P."/>
        </authorList>
    </citation>
    <scope>NUCLEOTIDE SEQUENCE</scope>
</reference>
<sequence length="349" mass="39393">MGFPRRRGGDSHALTVMVSNFFYRYWSRVSFFEEIQLSGWALDKDNSVSMNELIENLRTVTSLTTLNTNIAALVASILQLRQKKWGDSTNFSPEATALSWAPQKDEPVFYGPDGQILTPEESKFLQESTEATSEVEDNDEYGDASWGKRTLVGDFLLEAFDSHVAHLLLELHPPSRTFLLSPDVVFVVHVSPIRGQACLEEKERWLSKVETKKVPGFGGRYCEHDVLGLSDTNTEGDPASWETDNEMNEEMQDAFEQFLQMTKNKTKPFPLDVNIMKRYASVGLLGKKSPDSRFIQYAPGSLDNETQDGRITYGWFMTLEGAIDVPKPCSDKRDVSTVVWEALTQPPIE</sequence>
<dbReference type="PANTHER" id="PTHR23254">
    <property type="entry name" value="EIF4G DOMAIN PROTEIN"/>
    <property type="match status" value="1"/>
</dbReference>
<dbReference type="PANTHER" id="PTHR23254:SF15">
    <property type="entry name" value="POLYADENYLATE-BINDING PROTEIN-INTERACTING PROTEIN 1"/>
    <property type="match status" value="1"/>
</dbReference>
<dbReference type="GO" id="GO:0006446">
    <property type="term" value="P:regulation of translational initiation"/>
    <property type="evidence" value="ECO:0007669"/>
    <property type="project" value="TreeGrafter"/>
</dbReference>
<accession>A0A7R9IKB6</accession>
<proteinExistence type="predicted"/>